<reference evidence="2 3" key="1">
    <citation type="submission" date="2018-01" db="EMBL/GenBank/DDBJ databases">
        <title>Harnessing the power of phylogenomics to disentangle the directionality and signatures of interkingdom host jumping in the parasitic fungal genus Tolypocladium.</title>
        <authorList>
            <person name="Quandt C.A."/>
            <person name="Patterson W."/>
            <person name="Spatafora J.W."/>
        </authorList>
    </citation>
    <scope>NUCLEOTIDE SEQUENCE [LARGE SCALE GENOMIC DNA]</scope>
    <source>
        <strain evidence="2 3">NRBC 100945</strain>
    </source>
</reference>
<dbReference type="EMBL" id="PKSG01000075">
    <property type="protein sequence ID" value="POR39053.1"/>
    <property type="molecule type" value="Genomic_DNA"/>
</dbReference>
<dbReference type="AlphaFoldDB" id="A0A2S4L9D7"/>
<keyword evidence="3" id="KW-1185">Reference proteome</keyword>
<protein>
    <recommendedName>
        <fullName evidence="1">Aminoglycoside phosphotransferase domain-containing protein</fullName>
    </recommendedName>
</protein>
<dbReference type="InterPro" id="IPR011009">
    <property type="entry name" value="Kinase-like_dom_sf"/>
</dbReference>
<proteinExistence type="predicted"/>
<dbReference type="PANTHER" id="PTHR21310:SF15">
    <property type="entry name" value="AMINOGLYCOSIDE PHOSPHOTRANSFERASE DOMAIN-CONTAINING PROTEIN"/>
    <property type="match status" value="1"/>
</dbReference>
<organism evidence="2 3">
    <name type="scientific">Tolypocladium paradoxum</name>
    <dbReference type="NCBI Taxonomy" id="94208"/>
    <lineage>
        <taxon>Eukaryota</taxon>
        <taxon>Fungi</taxon>
        <taxon>Dikarya</taxon>
        <taxon>Ascomycota</taxon>
        <taxon>Pezizomycotina</taxon>
        <taxon>Sordariomycetes</taxon>
        <taxon>Hypocreomycetidae</taxon>
        <taxon>Hypocreales</taxon>
        <taxon>Ophiocordycipitaceae</taxon>
        <taxon>Tolypocladium</taxon>
    </lineage>
</organism>
<dbReference type="InterPro" id="IPR002575">
    <property type="entry name" value="Aminoglycoside_PTrfase"/>
</dbReference>
<comment type="caution">
    <text evidence="2">The sequence shown here is derived from an EMBL/GenBank/DDBJ whole genome shotgun (WGS) entry which is preliminary data.</text>
</comment>
<sequence>MASATSPAVASALSDLSSALDDAFDVVRGPIRGWYNHVYEIKSSNGERFVLRIPKQAGFAKYANEGLKELKRVQELRATTKLPTVVRQTNKYNVLSYVPGQPLHAWDADKLSGAHRRAILDDLAEVMYATWTVSLRSAKGTYEPMDYEKWLLNEIDRGLIRALDGASGWGDPIHYLYRRAMMEKILPEIEHGYASVNYGFMQPLDVVVQGNGLSGVVDWDDARLVPGPAAIHPPLFIAGIPGWKTGAPEGMHFWKDREYFIEAVSNIDVFGGLITDLLTSSYDRQFLEMSLHNKLINDEYVRRKLQPAPRAFNVAALAQLDDFVASHEAMRGARSVAKLRERLNKLVA</sequence>
<dbReference type="InterPro" id="IPR051678">
    <property type="entry name" value="AGP_Transferase"/>
</dbReference>
<dbReference type="OrthoDB" id="4960660at2759"/>
<evidence type="ECO:0000313" key="2">
    <source>
        <dbReference type="EMBL" id="POR39053.1"/>
    </source>
</evidence>
<evidence type="ECO:0000313" key="3">
    <source>
        <dbReference type="Proteomes" id="UP000237481"/>
    </source>
</evidence>
<evidence type="ECO:0000259" key="1">
    <source>
        <dbReference type="Pfam" id="PF01636"/>
    </source>
</evidence>
<name>A0A2S4L9D7_9HYPO</name>
<feature type="domain" description="Aminoglycoside phosphotransferase" evidence="1">
    <location>
        <begin position="32"/>
        <end position="224"/>
    </location>
</feature>
<dbReference type="SUPFAM" id="SSF56112">
    <property type="entry name" value="Protein kinase-like (PK-like)"/>
    <property type="match status" value="1"/>
</dbReference>
<dbReference type="Proteomes" id="UP000237481">
    <property type="component" value="Unassembled WGS sequence"/>
</dbReference>
<gene>
    <name evidence="2" type="ORF">TPAR_00749</name>
</gene>
<accession>A0A2S4L9D7</accession>
<dbReference type="Pfam" id="PF01636">
    <property type="entry name" value="APH"/>
    <property type="match status" value="1"/>
</dbReference>
<dbReference type="PANTHER" id="PTHR21310">
    <property type="entry name" value="AMINOGLYCOSIDE PHOSPHOTRANSFERASE-RELATED-RELATED"/>
    <property type="match status" value="1"/>
</dbReference>